<dbReference type="InterPro" id="IPR020806">
    <property type="entry name" value="PKS_PP-bd"/>
</dbReference>
<dbReference type="InterPro" id="IPR032821">
    <property type="entry name" value="PKS_assoc"/>
</dbReference>
<name>A0ABN8URN8_9GAMM</name>
<dbReference type="InterPro" id="IPR016039">
    <property type="entry name" value="Thiolase-like"/>
</dbReference>
<evidence type="ECO:0000313" key="8">
    <source>
        <dbReference type="Proteomes" id="UP001152485"/>
    </source>
</evidence>
<dbReference type="Pfam" id="PF16197">
    <property type="entry name" value="KAsynt_C_assoc"/>
    <property type="match status" value="1"/>
</dbReference>
<dbReference type="InterPro" id="IPR018201">
    <property type="entry name" value="Ketoacyl_synth_AS"/>
</dbReference>
<comment type="pathway">
    <text evidence="1">Lipid metabolism; fatty acid biosynthesis.</text>
</comment>
<feature type="domain" description="Carrier" evidence="5">
    <location>
        <begin position="470"/>
        <end position="544"/>
    </location>
</feature>
<evidence type="ECO:0000256" key="1">
    <source>
        <dbReference type="ARBA" id="ARBA00005194"/>
    </source>
</evidence>
<dbReference type="InterPro" id="IPR036736">
    <property type="entry name" value="ACP-like_sf"/>
</dbReference>
<feature type="domain" description="Ketosynthase family 3 (KS3)" evidence="6">
    <location>
        <begin position="587"/>
        <end position="981"/>
    </location>
</feature>
<dbReference type="PROSITE" id="PS00606">
    <property type="entry name" value="KS3_1"/>
    <property type="match status" value="1"/>
</dbReference>
<dbReference type="Gene3D" id="3.30.70.3290">
    <property type="match status" value="1"/>
</dbReference>
<evidence type="ECO:0000259" key="5">
    <source>
        <dbReference type="PROSITE" id="PS50075"/>
    </source>
</evidence>
<dbReference type="Proteomes" id="UP001152485">
    <property type="component" value="Unassembled WGS sequence"/>
</dbReference>
<dbReference type="Pfam" id="PF00550">
    <property type="entry name" value="PP-binding"/>
    <property type="match status" value="1"/>
</dbReference>
<dbReference type="EMBL" id="CAMAPD010000031">
    <property type="protein sequence ID" value="CAH9068076.1"/>
    <property type="molecule type" value="Genomic_DNA"/>
</dbReference>
<gene>
    <name evidence="7" type="ORF">PSECIP111951_04005</name>
</gene>
<dbReference type="Gene3D" id="1.10.1200.10">
    <property type="entry name" value="ACP-like"/>
    <property type="match status" value="1"/>
</dbReference>
<dbReference type="SMART" id="SM01294">
    <property type="entry name" value="PKS_PP_betabranch"/>
    <property type="match status" value="1"/>
</dbReference>
<proteinExistence type="predicted"/>
<keyword evidence="2" id="KW-0596">Phosphopantetheine</keyword>
<dbReference type="Gene3D" id="3.40.47.10">
    <property type="match status" value="1"/>
</dbReference>
<dbReference type="SMART" id="SM00823">
    <property type="entry name" value="PKS_PP"/>
    <property type="match status" value="1"/>
</dbReference>
<sequence>MGGVSSFGMSGTNAHVVLREYAEQGREEARSRAGYLLLISGKGEADLLAQLSALEQYLMSAPSDLRMSDLSYSLCARRMHHSDRVGMVVSTVSEAISLLCCIQLAGEDSRYVRGVVESEHGVKRGALQRRGESLLAEEGVQGVAGLYELAQLYCEGYSLPWWRMQQWEAVQHLDLPAYPFARTEHWCETLNKSSAGVAQATYLHPFVHKNCSTLTQQIYRSHLFPSDVALSDEVNTTQARLSHLQVLEAVTFACIHACSDENSSLNQFQLSSFNWMQPCYISSSGLDLYIEVGTSQQDCLSFDLGHIKDNCKEIICQGHFSKINNLEFNILDLEIIKNSSDVFSGIEESKAYKQYWLYKDSILLQLNDCVQASSFNWLTSELLNLLLLRLDPQLHDIDNINIHKAQVYNTSEFGKYVCVSLLNQNKLLTVTLCDEQGKPCASLTFMIGTAVQLEVLSVDKQDMSTDFDEADLSVLLCETLAKVLKQAPQDLSQKTPFERYGLDSILGLSFVEQINKTLNITLAPTCIFEYSSVEKLKSYILQEYKDDLLKVKKSQGSLTKTNNIDGLSGPIKIKDIKKPHNIKHNEQDSIAIIGMSGQFSGADNIDDFWQLLVAEDDQAFIQKTQDIESLKIQGKNNFDSLFFGISPHEAELMHPHQRLILEQSWKCIEDASYDPLSFTGQQVSVFVGAEPLGYFNESFTGSSEAIIASRISHFLDLKGPALVVNTGCSSSAVAIHYACESLRTGESNMALAGGVYANLDESALKYLADVGMLSKTGYCATFDAAADGTLFSEAVGLIVLKRLSDAQRDNDNIYATIAASGVNQDGGSNGITAPCGKAQEELIINTYHKYGVNPEHISYVEAHGTGTPLGDPVEVNALSRAFSHFTDKSHYCLLGSLKPMVGHTLAASGVVSMIKVVKSMQNGCLPGLKNFSTLNPNIHLERSPFYLSAQSKSWQSEQTPLMAAISSFGHSGTNAHFVLQEYSQSH</sequence>
<evidence type="ECO:0008006" key="9">
    <source>
        <dbReference type="Google" id="ProtNLM"/>
    </source>
</evidence>
<evidence type="ECO:0000256" key="3">
    <source>
        <dbReference type="ARBA" id="ARBA00022553"/>
    </source>
</evidence>
<keyword evidence="3" id="KW-0597">Phosphoprotein</keyword>
<protein>
    <recommendedName>
        <fullName evidence="9">Carrier domain-containing protein</fullName>
    </recommendedName>
</protein>
<organism evidence="7 8">
    <name type="scientific">Pseudoalteromonas holothuriae</name>
    <dbReference type="NCBI Taxonomy" id="2963714"/>
    <lineage>
        <taxon>Bacteria</taxon>
        <taxon>Pseudomonadati</taxon>
        <taxon>Pseudomonadota</taxon>
        <taxon>Gammaproteobacteria</taxon>
        <taxon>Alteromonadales</taxon>
        <taxon>Pseudoalteromonadaceae</taxon>
        <taxon>Pseudoalteromonas</taxon>
    </lineage>
</organism>
<comment type="caution">
    <text evidence="7">The sequence shown here is derived from an EMBL/GenBank/DDBJ whole genome shotgun (WGS) entry which is preliminary data.</text>
</comment>
<evidence type="ECO:0000259" key="6">
    <source>
        <dbReference type="PROSITE" id="PS52004"/>
    </source>
</evidence>
<dbReference type="Pfam" id="PF02801">
    <property type="entry name" value="Ketoacyl-synt_C"/>
    <property type="match status" value="1"/>
</dbReference>
<dbReference type="InterPro" id="IPR009081">
    <property type="entry name" value="PP-bd_ACP"/>
</dbReference>
<dbReference type="PROSITE" id="PS50075">
    <property type="entry name" value="CARRIER"/>
    <property type="match status" value="1"/>
</dbReference>
<dbReference type="InterPro" id="IPR014031">
    <property type="entry name" value="Ketoacyl_synth_C"/>
</dbReference>
<evidence type="ECO:0000313" key="7">
    <source>
        <dbReference type="EMBL" id="CAH9068076.1"/>
    </source>
</evidence>
<dbReference type="CDD" id="cd00833">
    <property type="entry name" value="PKS"/>
    <property type="match status" value="1"/>
</dbReference>
<dbReference type="SMART" id="SM00825">
    <property type="entry name" value="PKS_KS"/>
    <property type="match status" value="1"/>
</dbReference>
<accession>A0ABN8URN8</accession>
<dbReference type="InterPro" id="IPR014030">
    <property type="entry name" value="Ketoacyl_synth_N"/>
</dbReference>
<evidence type="ECO:0000256" key="2">
    <source>
        <dbReference type="ARBA" id="ARBA00022450"/>
    </source>
</evidence>
<dbReference type="Pfam" id="PF00109">
    <property type="entry name" value="ketoacyl-synt"/>
    <property type="match status" value="1"/>
</dbReference>
<dbReference type="SUPFAM" id="SSF47336">
    <property type="entry name" value="ACP-like"/>
    <property type="match status" value="1"/>
</dbReference>
<reference evidence="7 8" key="1">
    <citation type="submission" date="2022-07" db="EMBL/GenBank/DDBJ databases">
        <authorList>
            <person name="Criscuolo A."/>
        </authorList>
    </citation>
    <scope>NUCLEOTIDE SEQUENCE [LARGE SCALE GENOMIC DNA]</scope>
    <source>
        <strain evidence="8">CIP 111951</strain>
    </source>
</reference>
<dbReference type="InterPro" id="IPR050091">
    <property type="entry name" value="PKS_NRPS_Biosynth_Enz"/>
</dbReference>
<dbReference type="PANTHER" id="PTHR43775">
    <property type="entry name" value="FATTY ACID SYNTHASE"/>
    <property type="match status" value="1"/>
</dbReference>
<dbReference type="PANTHER" id="PTHR43775:SF37">
    <property type="entry name" value="SI:DKEY-61P9.11"/>
    <property type="match status" value="1"/>
</dbReference>
<keyword evidence="4" id="KW-0808">Transferase</keyword>
<dbReference type="InterPro" id="IPR020841">
    <property type="entry name" value="PKS_Beta-ketoAc_synthase_dom"/>
</dbReference>
<dbReference type="SUPFAM" id="SSF53901">
    <property type="entry name" value="Thiolase-like"/>
    <property type="match status" value="1"/>
</dbReference>
<evidence type="ECO:0000256" key="4">
    <source>
        <dbReference type="ARBA" id="ARBA00022679"/>
    </source>
</evidence>
<dbReference type="PROSITE" id="PS52004">
    <property type="entry name" value="KS3_2"/>
    <property type="match status" value="1"/>
</dbReference>